<dbReference type="Pfam" id="PF00560">
    <property type="entry name" value="LRR_1"/>
    <property type="match status" value="1"/>
</dbReference>
<evidence type="ECO:0000256" key="3">
    <source>
        <dbReference type="SAM" id="Phobius"/>
    </source>
</evidence>
<dbReference type="PANTHER" id="PTHR45712:SF22">
    <property type="entry name" value="INSULIN-LIKE GROWTH FACTOR-BINDING PROTEIN COMPLEX ACID LABILE SUBUNIT"/>
    <property type="match status" value="1"/>
</dbReference>
<evidence type="ECO:0008006" key="6">
    <source>
        <dbReference type="Google" id="ProtNLM"/>
    </source>
</evidence>
<evidence type="ECO:0000313" key="5">
    <source>
        <dbReference type="Proteomes" id="UP000694389"/>
    </source>
</evidence>
<feature type="transmembrane region" description="Helical" evidence="3">
    <location>
        <begin position="659"/>
        <end position="680"/>
    </location>
</feature>
<dbReference type="PANTHER" id="PTHR45712">
    <property type="entry name" value="AGAP008170-PA"/>
    <property type="match status" value="1"/>
</dbReference>
<organism evidence="4 5">
    <name type="scientific">Dicentrarchus labrax</name>
    <name type="common">European seabass</name>
    <name type="synonym">Morone labrax</name>
    <dbReference type="NCBI Taxonomy" id="13489"/>
    <lineage>
        <taxon>Eukaryota</taxon>
        <taxon>Metazoa</taxon>
        <taxon>Chordata</taxon>
        <taxon>Craniata</taxon>
        <taxon>Vertebrata</taxon>
        <taxon>Euteleostomi</taxon>
        <taxon>Actinopterygii</taxon>
        <taxon>Neopterygii</taxon>
        <taxon>Teleostei</taxon>
        <taxon>Neoteleostei</taxon>
        <taxon>Acanthomorphata</taxon>
        <taxon>Eupercaria</taxon>
        <taxon>Moronidae</taxon>
        <taxon>Dicentrarchus</taxon>
    </lineage>
</organism>
<evidence type="ECO:0000313" key="4">
    <source>
        <dbReference type="Ensembl" id="ENSDLAP00005034548.2"/>
    </source>
</evidence>
<keyword evidence="1" id="KW-0433">Leucine-rich repeat</keyword>
<dbReference type="PRINTS" id="PR00019">
    <property type="entry name" value="LEURICHRPT"/>
</dbReference>
<dbReference type="SMART" id="SM00369">
    <property type="entry name" value="LRR_TYP"/>
    <property type="match status" value="11"/>
</dbReference>
<keyword evidence="3" id="KW-0812">Transmembrane</keyword>
<keyword evidence="2" id="KW-0677">Repeat</keyword>
<dbReference type="Pfam" id="PF13855">
    <property type="entry name" value="LRR_8"/>
    <property type="match status" value="3"/>
</dbReference>
<protein>
    <recommendedName>
        <fullName evidence="6">Leucine-rich repeat-containing protein 32</fullName>
    </recommendedName>
</protein>
<name>A0A8C4GYV7_DICLA</name>
<keyword evidence="5" id="KW-1185">Reference proteome</keyword>
<dbReference type="AlphaFoldDB" id="A0A8C4GYV7"/>
<reference evidence="4" key="1">
    <citation type="submission" date="2025-08" db="UniProtKB">
        <authorList>
            <consortium name="Ensembl"/>
        </authorList>
    </citation>
    <scope>IDENTIFICATION</scope>
</reference>
<reference evidence="4" key="2">
    <citation type="submission" date="2025-09" db="UniProtKB">
        <authorList>
            <consortium name="Ensembl"/>
        </authorList>
    </citation>
    <scope>IDENTIFICATION</scope>
</reference>
<sequence>MNFFNDLPISCVSSLLESFSFKLSFRLSTWACPLSLFVCASSFHQSILACLLLGASLQLHLHAVCLFVPLEQSWNNQNLYSVPLDLDARLRRLDLSNNFIRQLQTLALPYLEQLDLSSNQLDLISEGAFENLARLEELNLSRNALNNNLGSNSKALQSISRLKILDISMNDLTHDAVERYLRNKSSLDQLKMTGNALTRLSHNLFRENKGLRSITIDDNLISVIEQGTFESLSQLETLNLAKNNLAHICDFKLHQVKYLNLSRNSVEFFVTREDDQLYRLEILDLSHNKLIYFPIVPKMNNLRYLHLQNNMVGALNSEATMVSEANALYNEIMKERTVKKNNLHSNWRLMPLIYIDLSYNHFSSFPLETLSLLSSLETLNFSYNCLQNIIWNVRKDNESGYHRQLFFPSLKYLDMQSNGLVYISPRFLSALTQIETFNLQDNSVQPCAFMDHLQSSQSTQQIDLNTSCVVFGQLRTLKHLNLKENNIKTLQPNTFQKTSLVSLNLARNPHMVIQVDALEGVQQTLQSLIMSEINMNSSDLSLPCMQVLTHLNISNNHLDMIPSSLSCSPLREIDIRNNHFVSLNHSLILALSVHLNLMYISGNYFNCCDSKWLTILHELKIKLPDINDTVCFSSDRNIVMTKNTSVYCLFHPKAQEIHFGQMIIIFLFIAVILIVLITFIRKVCCTQISFIV</sequence>
<accession>A0A8C4GYV7</accession>
<dbReference type="Ensembl" id="ENSDLAT00005036863.2">
    <property type="protein sequence ID" value="ENSDLAP00005034548.2"/>
    <property type="gene ID" value="ENSDLAG00005015422.2"/>
</dbReference>
<dbReference type="PROSITE" id="PS51450">
    <property type="entry name" value="LRR"/>
    <property type="match status" value="5"/>
</dbReference>
<dbReference type="SUPFAM" id="SSF52058">
    <property type="entry name" value="L domain-like"/>
    <property type="match status" value="2"/>
</dbReference>
<keyword evidence="3" id="KW-1133">Transmembrane helix</keyword>
<dbReference type="InterPro" id="IPR003591">
    <property type="entry name" value="Leu-rich_rpt_typical-subtyp"/>
</dbReference>
<dbReference type="GeneTree" id="ENSGT00940000163623"/>
<dbReference type="Gene3D" id="3.80.10.10">
    <property type="entry name" value="Ribonuclease Inhibitor"/>
    <property type="match status" value="6"/>
</dbReference>
<evidence type="ECO:0000256" key="2">
    <source>
        <dbReference type="ARBA" id="ARBA00022737"/>
    </source>
</evidence>
<dbReference type="Proteomes" id="UP000694389">
    <property type="component" value="Unassembled WGS sequence"/>
</dbReference>
<evidence type="ECO:0000256" key="1">
    <source>
        <dbReference type="ARBA" id="ARBA00022614"/>
    </source>
</evidence>
<proteinExistence type="predicted"/>
<keyword evidence="3" id="KW-0472">Membrane</keyword>
<dbReference type="InterPro" id="IPR001611">
    <property type="entry name" value="Leu-rich_rpt"/>
</dbReference>
<dbReference type="InterPro" id="IPR032675">
    <property type="entry name" value="LRR_dom_sf"/>
</dbReference>
<dbReference type="InterPro" id="IPR050333">
    <property type="entry name" value="SLRP"/>
</dbReference>